<comment type="caution">
    <text evidence="1">The sequence shown here is derived from an EMBL/GenBank/DDBJ whole genome shotgun (WGS) entry which is preliminary data.</text>
</comment>
<reference evidence="1 2" key="1">
    <citation type="journal article" date="2013" name="Genome Announc.">
        <title>Draft Genome Sequence of Rhizobium mesoamericanum STM3625, a Nitrogen-Fixing Symbiont of Mimosa pudica Isolated in French Guiana (South America).</title>
        <authorList>
            <person name="Moulin L."/>
            <person name="Mornico D."/>
            <person name="Melkonian R."/>
            <person name="Klonowska A."/>
        </authorList>
    </citation>
    <scope>NUCLEOTIDE SEQUENCE [LARGE SCALE GENOMIC DNA]</scope>
    <source>
        <strain evidence="1 2">STM3625</strain>
    </source>
</reference>
<dbReference type="STRING" id="1211777.BN77_p40057"/>
<protein>
    <submittedName>
        <fullName evidence="1">Uncharacterized protein</fullName>
    </submittedName>
</protein>
<evidence type="ECO:0000313" key="1">
    <source>
        <dbReference type="EMBL" id="CCM79795.1"/>
    </source>
</evidence>
<dbReference type="AlphaFoldDB" id="K0Q437"/>
<accession>K0Q437</accession>
<dbReference type="EMBL" id="CANI01000064">
    <property type="protein sequence ID" value="CCM79795.1"/>
    <property type="molecule type" value="Genomic_DNA"/>
</dbReference>
<gene>
    <name evidence="1" type="ORF">BN77_p40057</name>
</gene>
<name>K0Q437_9HYPH</name>
<evidence type="ECO:0000313" key="2">
    <source>
        <dbReference type="Proteomes" id="UP000009319"/>
    </source>
</evidence>
<sequence>MGVVSTHYKVSFERVPRVAVEVAASVQSKGHDLSELRRAAGLLSQQHVTSNFWLGLAWHDLPLNFHPAAIKGRPPSRQPPAPSAPQ</sequence>
<organism evidence="1 2">
    <name type="scientific">Rhizobium mesoamericanum STM3625</name>
    <dbReference type="NCBI Taxonomy" id="1211777"/>
    <lineage>
        <taxon>Bacteria</taxon>
        <taxon>Pseudomonadati</taxon>
        <taxon>Pseudomonadota</taxon>
        <taxon>Alphaproteobacteria</taxon>
        <taxon>Hyphomicrobiales</taxon>
        <taxon>Rhizobiaceae</taxon>
        <taxon>Rhizobium/Agrobacterium group</taxon>
        <taxon>Rhizobium</taxon>
    </lineage>
</organism>
<dbReference type="HOGENOM" id="CLU_2495737_0_0_5"/>
<keyword evidence="2" id="KW-1185">Reference proteome</keyword>
<dbReference type="Proteomes" id="UP000009319">
    <property type="component" value="Unassembled WGS sequence"/>
</dbReference>
<proteinExistence type="predicted"/>